<feature type="region of interest" description="Disordered" evidence="1">
    <location>
        <begin position="113"/>
        <end position="137"/>
    </location>
</feature>
<reference evidence="2 3" key="1">
    <citation type="submission" date="2024-04" db="EMBL/GenBank/DDBJ databases">
        <title>The reference genome of an endangered Asteraceae, Deinandra increscens subsp. villosa, native to the Central Coast of California.</title>
        <authorList>
            <person name="Guilliams M."/>
            <person name="Hasenstab-Lehman K."/>
            <person name="Meyer R."/>
            <person name="Mcevoy S."/>
        </authorList>
    </citation>
    <scope>NUCLEOTIDE SEQUENCE [LARGE SCALE GENOMIC DNA]</scope>
    <source>
        <tissue evidence="2">Leaf</tissue>
    </source>
</reference>
<protein>
    <submittedName>
        <fullName evidence="2">Uncharacterized protein</fullName>
    </submittedName>
</protein>
<sequence>MVIQANQKESSDQNEFTKAAAWAWYERGSWFEQNTIRETDLIRRPRDDHKPRPSRYKVEAMKEARSCNISNVSKPLLCTTERVDNYSLFDTYEIERISRELCCYVESSRIDGGDHGRRSNVSNEAKGGRKTAGKKNNWGWRPQGIMCRSSREDVIENTVLVGERRRRKTDTSMVRVKNSGRVTIHN</sequence>
<accession>A0AAP0D888</accession>
<dbReference type="Proteomes" id="UP001408789">
    <property type="component" value="Unassembled WGS sequence"/>
</dbReference>
<evidence type="ECO:0000256" key="1">
    <source>
        <dbReference type="SAM" id="MobiDB-lite"/>
    </source>
</evidence>
<organism evidence="2 3">
    <name type="scientific">Deinandra increscens subsp. villosa</name>
    <dbReference type="NCBI Taxonomy" id="3103831"/>
    <lineage>
        <taxon>Eukaryota</taxon>
        <taxon>Viridiplantae</taxon>
        <taxon>Streptophyta</taxon>
        <taxon>Embryophyta</taxon>
        <taxon>Tracheophyta</taxon>
        <taxon>Spermatophyta</taxon>
        <taxon>Magnoliopsida</taxon>
        <taxon>eudicotyledons</taxon>
        <taxon>Gunneridae</taxon>
        <taxon>Pentapetalae</taxon>
        <taxon>asterids</taxon>
        <taxon>campanulids</taxon>
        <taxon>Asterales</taxon>
        <taxon>Asteraceae</taxon>
        <taxon>Asteroideae</taxon>
        <taxon>Heliantheae alliance</taxon>
        <taxon>Madieae</taxon>
        <taxon>Madiinae</taxon>
        <taxon>Deinandra</taxon>
    </lineage>
</organism>
<keyword evidence="3" id="KW-1185">Reference proteome</keyword>
<evidence type="ECO:0000313" key="3">
    <source>
        <dbReference type="Proteomes" id="UP001408789"/>
    </source>
</evidence>
<proteinExistence type="predicted"/>
<evidence type="ECO:0000313" key="2">
    <source>
        <dbReference type="EMBL" id="KAK9070174.1"/>
    </source>
</evidence>
<comment type="caution">
    <text evidence="2">The sequence shown here is derived from an EMBL/GenBank/DDBJ whole genome shotgun (WGS) entry which is preliminary data.</text>
</comment>
<dbReference type="EMBL" id="JBCNJP010000012">
    <property type="protein sequence ID" value="KAK9070174.1"/>
    <property type="molecule type" value="Genomic_DNA"/>
</dbReference>
<gene>
    <name evidence="2" type="ORF">SSX86_010574</name>
</gene>
<name>A0AAP0D888_9ASTR</name>
<dbReference type="PANTHER" id="PTHR34665">
    <property type="entry name" value="DUF3741 DOMAIN-CONTAINING PROTEIN"/>
    <property type="match status" value="1"/>
</dbReference>
<dbReference type="AlphaFoldDB" id="A0AAP0D888"/>
<dbReference type="PANTHER" id="PTHR34665:SF4">
    <property type="entry name" value="DUF3741 DOMAIN-CONTAINING PROTEIN"/>
    <property type="match status" value="1"/>
</dbReference>